<keyword evidence="1" id="KW-0413">Isomerase</keyword>
<proteinExistence type="predicted"/>
<keyword evidence="1" id="KW-0808">Transferase</keyword>
<dbReference type="Proteomes" id="UP000026913">
    <property type="component" value="Chromosome"/>
</dbReference>
<dbReference type="GO" id="GO:0016740">
    <property type="term" value="F:transferase activity"/>
    <property type="evidence" value="ECO:0007669"/>
    <property type="project" value="UniProtKB-KW"/>
</dbReference>
<dbReference type="HOGENOM" id="CLU_3295195_0_0_6"/>
<evidence type="ECO:0000313" key="1">
    <source>
        <dbReference type="EMBL" id="AHZ71713.1"/>
    </source>
</evidence>
<accession>A0A024EHA6</accession>
<protein>
    <submittedName>
        <fullName evidence="1">S-adenosylmethionine:tRNA ribosyltransferase-isomerase</fullName>
    </submittedName>
</protein>
<evidence type="ECO:0000313" key="2">
    <source>
        <dbReference type="Proteomes" id="UP000026913"/>
    </source>
</evidence>
<reference evidence="1 2" key="1">
    <citation type="journal article" date="2012" name="J. Bacteriol.">
        <title>Genome sequence of cold-adapted Pseudomonas mandelii strain JR-1.</title>
        <authorList>
            <person name="Jang S.H."/>
            <person name="Kim J."/>
            <person name="Kim J."/>
            <person name="Hong S."/>
            <person name="Lee C."/>
        </authorList>
    </citation>
    <scope>NUCLEOTIDE SEQUENCE [LARGE SCALE GENOMIC DNA]</scope>
    <source>
        <strain evidence="1 2">JR-1</strain>
    </source>
</reference>
<dbReference type="KEGG" id="pman:OU5_4634"/>
<sequence length="40" mass="4373">MASNQRIWEFESKVSNAHDGVRLAGAGSLAEIVKILYVPD</sequence>
<dbReference type="AlphaFoldDB" id="A0A024EHA6"/>
<gene>
    <name evidence="1" type="primary">queA</name>
    <name evidence="1" type="ORF">OU5_4634</name>
</gene>
<dbReference type="GO" id="GO:0016853">
    <property type="term" value="F:isomerase activity"/>
    <property type="evidence" value="ECO:0007669"/>
    <property type="project" value="UniProtKB-KW"/>
</dbReference>
<name>A0A024EHA6_9PSED</name>
<organism evidence="1 2">
    <name type="scientific">Pseudomonas mandelii JR-1</name>
    <dbReference type="NCBI Taxonomy" id="1147786"/>
    <lineage>
        <taxon>Bacteria</taxon>
        <taxon>Pseudomonadati</taxon>
        <taxon>Pseudomonadota</taxon>
        <taxon>Gammaproteobacteria</taxon>
        <taxon>Pseudomonadales</taxon>
        <taxon>Pseudomonadaceae</taxon>
        <taxon>Pseudomonas</taxon>
    </lineage>
</organism>
<dbReference type="EMBL" id="CP005960">
    <property type="protein sequence ID" value="AHZ71713.1"/>
    <property type="molecule type" value="Genomic_DNA"/>
</dbReference>